<protein>
    <submittedName>
        <fullName evidence="1">Negative transcriptional regulator, PaiB family</fullName>
    </submittedName>
</protein>
<dbReference type="EMBL" id="FQTW01000002">
    <property type="protein sequence ID" value="SHE53982.1"/>
    <property type="molecule type" value="Genomic_DNA"/>
</dbReference>
<organism evidence="1 2">
    <name type="scientific">Psychroflexus salarius</name>
    <dbReference type="NCBI Taxonomy" id="1155689"/>
    <lineage>
        <taxon>Bacteria</taxon>
        <taxon>Pseudomonadati</taxon>
        <taxon>Bacteroidota</taxon>
        <taxon>Flavobacteriia</taxon>
        <taxon>Flavobacteriales</taxon>
        <taxon>Flavobacteriaceae</taxon>
        <taxon>Psychroflexus</taxon>
    </lineage>
</organism>
<dbReference type="AlphaFoldDB" id="A0A1M4UB13"/>
<keyword evidence="2" id="KW-1185">Reference proteome</keyword>
<dbReference type="Proteomes" id="UP000184462">
    <property type="component" value="Unassembled WGS sequence"/>
</dbReference>
<evidence type="ECO:0000313" key="2">
    <source>
        <dbReference type="Proteomes" id="UP000184462"/>
    </source>
</evidence>
<dbReference type="PANTHER" id="PTHR35802">
    <property type="entry name" value="PROTEASE SYNTHASE AND SPORULATION PROTEIN PAI 2"/>
    <property type="match status" value="1"/>
</dbReference>
<evidence type="ECO:0000313" key="1">
    <source>
        <dbReference type="EMBL" id="SHE53982.1"/>
    </source>
</evidence>
<sequence length="205" mass="23584">MQKKINHLNTKFQQVTSKQVEAMINYFPLAEIITARKDTILVSEIPLLYSKNELIGHIANSNPQLEHFKLNSKLKVIFCGPQAYISPQLFQSEELPTFNFARLHIEGDVSLKPVESTLEDIKRLYQHLDTSTSDLFQAQRGKINELSQYITGFSIKISSIDFRFKLSQDKSKHHQLIALKELEEASKMAIHNYLEQSLKPNLLVD</sequence>
<gene>
    <name evidence="1" type="ORF">SAMN05444278_102275</name>
</gene>
<name>A0A1M4UB13_9FLAO</name>
<dbReference type="InterPro" id="IPR012349">
    <property type="entry name" value="Split_barrel_FMN-bd"/>
</dbReference>
<reference evidence="1 2" key="1">
    <citation type="submission" date="2016-11" db="EMBL/GenBank/DDBJ databases">
        <authorList>
            <person name="Jaros S."/>
            <person name="Januszkiewicz K."/>
            <person name="Wedrychowicz H."/>
        </authorList>
    </citation>
    <scope>NUCLEOTIDE SEQUENCE [LARGE SCALE GENOMIC DNA]</scope>
    <source>
        <strain evidence="1 2">DSM 25661</strain>
    </source>
</reference>
<dbReference type="Gene3D" id="2.30.110.10">
    <property type="entry name" value="Electron Transport, Fmn-binding Protein, Chain A"/>
    <property type="match status" value="1"/>
</dbReference>
<dbReference type="STRING" id="1155689.SAMN05444278_102275"/>
<dbReference type="SUPFAM" id="SSF50475">
    <property type="entry name" value="FMN-binding split barrel"/>
    <property type="match status" value="1"/>
</dbReference>
<dbReference type="OrthoDB" id="9794948at2"/>
<dbReference type="Pfam" id="PF04299">
    <property type="entry name" value="FMN_bind_2"/>
    <property type="match status" value="1"/>
</dbReference>
<dbReference type="RefSeq" id="WP_073192369.1">
    <property type="nucleotide sequence ID" value="NZ_FQTW01000002.1"/>
</dbReference>
<dbReference type="PANTHER" id="PTHR35802:SF1">
    <property type="entry name" value="PROTEASE SYNTHASE AND SPORULATION PROTEIN PAI 2"/>
    <property type="match status" value="1"/>
</dbReference>
<dbReference type="InterPro" id="IPR007396">
    <property type="entry name" value="TR_PAI2-type"/>
</dbReference>
<accession>A0A1M4UB13</accession>
<proteinExistence type="predicted"/>